<proteinExistence type="predicted"/>
<evidence type="ECO:0008006" key="4">
    <source>
        <dbReference type="Google" id="ProtNLM"/>
    </source>
</evidence>
<keyword evidence="1" id="KW-0732">Signal</keyword>
<sequence>MGAGILGIVCAASVTIGSAGAAPEENGQHCTVNVGNKEEKCFSTPEAAQEYAAVRIKDDALGAQTEVALPTDVVIGTLFKDYRYGGGSITLWGSRPCGEERETGFYFNLPDDWKGQVSSVQGWAECEVTLYSRPYLDGVASPRFADLTPVLEGQWNDYAESIEFR</sequence>
<protein>
    <recommendedName>
        <fullName evidence="4">Peptidase inhibitor family I36 protein</fullName>
    </recommendedName>
</protein>
<evidence type="ECO:0000313" key="3">
    <source>
        <dbReference type="Proteomes" id="UP000249616"/>
    </source>
</evidence>
<dbReference type="Proteomes" id="UP000249616">
    <property type="component" value="Plasmid unnamed1"/>
</dbReference>
<organism evidence="2 3">
    <name type="scientific">Streptomyces cadmiisoli</name>
    <dbReference type="NCBI Taxonomy" id="2184053"/>
    <lineage>
        <taxon>Bacteria</taxon>
        <taxon>Bacillati</taxon>
        <taxon>Actinomycetota</taxon>
        <taxon>Actinomycetes</taxon>
        <taxon>Kitasatosporales</taxon>
        <taxon>Streptomycetaceae</taxon>
        <taxon>Streptomyces</taxon>
        <taxon>Streptomyces aurantiacus group</taxon>
    </lineage>
</organism>
<reference evidence="3" key="1">
    <citation type="submission" date="2018-06" db="EMBL/GenBank/DDBJ databases">
        <authorList>
            <person name="Li K."/>
        </authorList>
    </citation>
    <scope>NUCLEOTIDE SEQUENCE [LARGE SCALE GENOMIC DNA]</scope>
    <source>
        <strain evidence="3">ZFG47</strain>
        <plasmid evidence="3">unnamed1</plasmid>
    </source>
</reference>
<gene>
    <name evidence="2" type="ORF">DN051_41265</name>
</gene>
<keyword evidence="2" id="KW-0614">Plasmid</keyword>
<dbReference type="AlphaFoldDB" id="A0A2Z4JDD0"/>
<dbReference type="KEGG" id="scad:DN051_41265"/>
<dbReference type="Gene3D" id="2.60.20.10">
    <property type="entry name" value="Crystallins"/>
    <property type="match status" value="1"/>
</dbReference>
<evidence type="ECO:0000256" key="1">
    <source>
        <dbReference type="SAM" id="SignalP"/>
    </source>
</evidence>
<keyword evidence="3" id="KW-1185">Reference proteome</keyword>
<geneLocation type="plasmid" evidence="2 3">
    <name>unnamed1</name>
</geneLocation>
<evidence type="ECO:0000313" key="2">
    <source>
        <dbReference type="EMBL" id="AWW43061.1"/>
    </source>
</evidence>
<feature type="chain" id="PRO_5016350636" description="Peptidase inhibitor family I36 protein" evidence="1">
    <location>
        <begin position="22"/>
        <end position="165"/>
    </location>
</feature>
<accession>A0A2Z4JDD0</accession>
<dbReference type="EMBL" id="CP030074">
    <property type="protein sequence ID" value="AWW43061.1"/>
    <property type="molecule type" value="Genomic_DNA"/>
</dbReference>
<feature type="signal peptide" evidence="1">
    <location>
        <begin position="1"/>
        <end position="21"/>
    </location>
</feature>
<name>A0A2Z4JDD0_9ACTN</name>